<evidence type="ECO:0000313" key="2">
    <source>
        <dbReference type="EMBL" id="MBP1933871.1"/>
    </source>
</evidence>
<evidence type="ECO:0000256" key="1">
    <source>
        <dbReference type="ARBA" id="ARBA00022679"/>
    </source>
</evidence>
<comment type="caution">
    <text evidence="2">The sequence shown here is derived from an EMBL/GenBank/DDBJ whole genome shotgun (WGS) entry which is preliminary data.</text>
</comment>
<keyword evidence="3" id="KW-1185">Reference proteome</keyword>
<gene>
    <name evidence="2" type="ORF">J2Z37_003888</name>
</gene>
<sequence length="395" mass="43547">MLPLEGMRVLDMTQIMAGPYCTMVLGDLGADVMKIERIPGGDDTRRMGPFVENESVSFMMINRNKKSLTLNLKTEKGKQIFYELAKKADVIVENYKPGVVKSLGIDYETIEAMNPGIIYCSVSGYGQTGPYSHKGGFDIMAQGMTGLMSMTGEPGGRPVKAGIAMNDISAGVTALYSILAAYVHKMKTGVGQYIDVSLVESGLAWSVWESAAYFGAGEVPTATGSRHRMNAPYQAYKTKDGYVLVGGANQRNWEKFCKGVVEKPEWIDDPRFLTTVERVKNVEELEQCIEEIFIHETTAYWVNKLDQAEVPGGPINTYDQTLNDPHILARGMVQEFEHPRAGKMKTLGIPAKLSKTPGQIRMAAPMLGQHAEKILSEDLGYTPEEIQQLRENGVI</sequence>
<evidence type="ECO:0000313" key="3">
    <source>
        <dbReference type="Proteomes" id="UP001519343"/>
    </source>
</evidence>
<protein>
    <submittedName>
        <fullName evidence="2">Formyl-CoA transferase</fullName>
        <ecNumber evidence="2">2.8.3.16</ecNumber>
    </submittedName>
</protein>
<dbReference type="PANTHER" id="PTHR48207">
    <property type="entry name" value="SUCCINATE--HYDROXYMETHYLGLUTARATE COA-TRANSFERASE"/>
    <property type="match status" value="1"/>
</dbReference>
<dbReference type="Gene3D" id="3.30.1540.10">
    <property type="entry name" value="formyl-coa transferase, domain 3"/>
    <property type="match status" value="1"/>
</dbReference>
<dbReference type="GO" id="GO:0033608">
    <property type="term" value="F:formyl-CoA transferase activity"/>
    <property type="evidence" value="ECO:0007669"/>
    <property type="project" value="UniProtKB-EC"/>
</dbReference>
<dbReference type="EC" id="2.8.3.16" evidence="2"/>
<dbReference type="InterPro" id="IPR050483">
    <property type="entry name" value="CoA-transferase_III_domain"/>
</dbReference>
<dbReference type="InterPro" id="IPR003673">
    <property type="entry name" value="CoA-Trfase_fam_III"/>
</dbReference>
<accession>A0ABS4GUB9</accession>
<proteinExistence type="predicted"/>
<dbReference type="PANTHER" id="PTHR48207:SF3">
    <property type="entry name" value="SUCCINATE--HYDROXYMETHYLGLUTARATE COA-TRANSFERASE"/>
    <property type="match status" value="1"/>
</dbReference>
<dbReference type="InterPro" id="IPR023606">
    <property type="entry name" value="CoA-Trfase_III_dom_1_sf"/>
</dbReference>
<dbReference type="SUPFAM" id="SSF89796">
    <property type="entry name" value="CoA-transferase family III (CaiB/BaiF)"/>
    <property type="match status" value="1"/>
</dbReference>
<dbReference type="InterPro" id="IPR044855">
    <property type="entry name" value="CoA-Trfase_III_dom3_sf"/>
</dbReference>
<organism evidence="2 3">
    <name type="scientific">Ammoniphilus resinae</name>
    <dbReference type="NCBI Taxonomy" id="861532"/>
    <lineage>
        <taxon>Bacteria</taxon>
        <taxon>Bacillati</taxon>
        <taxon>Bacillota</taxon>
        <taxon>Bacilli</taxon>
        <taxon>Bacillales</taxon>
        <taxon>Paenibacillaceae</taxon>
        <taxon>Aneurinibacillus group</taxon>
        <taxon>Ammoniphilus</taxon>
    </lineage>
</organism>
<reference evidence="2 3" key="1">
    <citation type="submission" date="2021-03" db="EMBL/GenBank/DDBJ databases">
        <title>Genomic Encyclopedia of Type Strains, Phase IV (KMG-IV): sequencing the most valuable type-strain genomes for metagenomic binning, comparative biology and taxonomic classification.</title>
        <authorList>
            <person name="Goeker M."/>
        </authorList>
    </citation>
    <scope>NUCLEOTIDE SEQUENCE [LARGE SCALE GENOMIC DNA]</scope>
    <source>
        <strain evidence="2 3">DSM 24738</strain>
    </source>
</reference>
<dbReference type="Pfam" id="PF02515">
    <property type="entry name" value="CoA_transf_3"/>
    <property type="match status" value="1"/>
</dbReference>
<name>A0ABS4GUB9_9BACL</name>
<dbReference type="EMBL" id="JAGGKT010000014">
    <property type="protein sequence ID" value="MBP1933871.1"/>
    <property type="molecule type" value="Genomic_DNA"/>
</dbReference>
<dbReference type="RefSeq" id="WP_209811886.1">
    <property type="nucleotide sequence ID" value="NZ_JAGGKT010000014.1"/>
</dbReference>
<keyword evidence="1 2" id="KW-0808">Transferase</keyword>
<dbReference type="Gene3D" id="3.40.50.10540">
    <property type="entry name" value="Crotonobetainyl-coa:carnitine coa-transferase, domain 1"/>
    <property type="match status" value="1"/>
</dbReference>
<dbReference type="Proteomes" id="UP001519343">
    <property type="component" value="Unassembled WGS sequence"/>
</dbReference>